<dbReference type="InterPro" id="IPR023211">
    <property type="entry name" value="DNA_pol_palm_dom_sf"/>
</dbReference>
<evidence type="ECO:0000256" key="2">
    <source>
        <dbReference type="ARBA" id="ARBA00012417"/>
    </source>
</evidence>
<dbReference type="Gene3D" id="3.30.420.10">
    <property type="entry name" value="Ribonuclease H-like superfamily/Ribonuclease H"/>
    <property type="match status" value="1"/>
</dbReference>
<feature type="compositionally biased region" description="Acidic residues" evidence="9">
    <location>
        <begin position="181"/>
        <end position="192"/>
    </location>
</feature>
<keyword evidence="3" id="KW-0808">Transferase</keyword>
<accession>A0A8W8MK43</accession>
<dbReference type="Pfam" id="PF03175">
    <property type="entry name" value="DNA_pol_B_2"/>
    <property type="match status" value="2"/>
</dbReference>
<protein>
    <recommendedName>
        <fullName evidence="2">DNA-directed DNA polymerase</fullName>
        <ecNumber evidence="2">2.7.7.7</ecNumber>
    </recommendedName>
</protein>
<evidence type="ECO:0000256" key="7">
    <source>
        <dbReference type="ARBA" id="ARBA00023125"/>
    </source>
</evidence>
<evidence type="ECO:0000256" key="6">
    <source>
        <dbReference type="ARBA" id="ARBA00022932"/>
    </source>
</evidence>
<dbReference type="GO" id="GO:0003887">
    <property type="term" value="F:DNA-directed DNA polymerase activity"/>
    <property type="evidence" value="ECO:0007669"/>
    <property type="project" value="UniProtKB-KW"/>
</dbReference>
<name>A0A8W8MK43_MAGGI</name>
<dbReference type="SUPFAM" id="SSF56672">
    <property type="entry name" value="DNA/RNA polymerases"/>
    <property type="match status" value="1"/>
</dbReference>
<keyword evidence="5" id="KW-0235">DNA replication</keyword>
<evidence type="ECO:0000256" key="4">
    <source>
        <dbReference type="ARBA" id="ARBA00022695"/>
    </source>
</evidence>
<dbReference type="PANTHER" id="PTHR33568">
    <property type="entry name" value="DNA POLYMERASE"/>
    <property type="match status" value="1"/>
</dbReference>
<sequence length="1649" mass="188378">MCEEVFTNGRAVLECETSTARSMENTNEIADITTPTNHIPHGISTQGGKITSVTTPVSFSKTTSKNAESSTLISATSTLTSDGPTISHITSSTTHLASTTILSSTKPTDENDNKVDEAYGLAVTAFAVIVTAAVVWGVRILWQRFKCAWKPPLARRGADHAGIELERMERGRPRRPPVGAMEEDEEDEEDVEEPRRYNLRKYSGACEKDLFRDIQSMEWSQVIPDTDDALLNEVLSTLRTQSGDFDDISDSSFHGEDSLLLEENALSATHFFDVLDVSDVSFHEGDSLIRNLPVDSLDGSSSGQSGAGRKNEFDIRILGEKQLKTMGAVQVQYELEFRDDFFKENKKMVEVKNILKDAFEEMLKRVKKDLRPGDIIKAGIQNDHLDIPVFIPCRPMEEMNAEVMLESLMTVLNSNEDIPFDSSCRIDVGAIKYPRGGTGVKMSTVAKTIADKRSIIKIRNFDNMCLIRAVLVSLANACKTHKTEFDRVKTRHPTLTCGEILVLYQQCPLWYYHDLIKNHKGAQDSLTKQVCERMNIVEDEPLTYAYIPQIEDDLQISIYVISIRMGNAFSYISPHHDEEQKKIFLLHDDREGDGHFHSIASLAGFFCRSRFCKSCLKPYEKPYGHKCKNHCNVCFSDNCPIQQKKICPDCHQTCRSGSCYERHKSRKDGKDGGYVPCDLLYKCPSCKKTILRCEKKPEDHQCGYYTCKSCRQYVDTDHLCFARKHTVDKNPSGRRFIFADIEASQRDEMVQCDWGYVPRRHADCDLCTSEGDPCISCRLCQNCRKSRCGKMKHTMILAVCQTACPKCENDDLTPDSTCNDCGDRCSSCKQKDKKTKKYITPPCADRCGHRERVFHSLYDLGSWIFSEHHKGFTVLFHNLSYDGQFLMQYLLSQAIRPSSIIYRGSKIQMFGVSGLQIRVIDSFNFLPMALAKLPEAFQLESLAKGFFPHFFTCEANRKYVGPYPPAEAYGPNAMSLKGREAFYRWYETKVGEIFDFEKEILKYCRSDVDILRRACLKFKNLLLEATGEDGGHAIDAFDSCTIASLCMDVFKTKFLPEKWNFLIKEGDQERWVEGQIRDNVTFVKEADRWIPWNEYGGENVIVVKEEFVNSPIARAPPRGYPSRLKYSRKSICWLELLKHRARVSGVELDIWHALTGRGEYRVPGTRYFVDGYQPPNDLQPRGVAYEFHGCLYHGCKVCFKNRDAVLIPNSDQTASELFALTKQKEKRLRELGLKVVSIWEHEFDALLVTDIEARAFIENLEVVDRLDPRESLMGGRTNGEGGKLTFPLCRTCVERQQQEPCTCSDAQRALTGTYCTPELIKAVEKGYKILKMYEVYHWRETTQYDPVTKTGGLFSSYINMFLKIKQEASGRPKWVKTESDLERYITMYEKKEGLRLDPEKIEVNPGLRSLAKLLLNSFWGKFGQNMNLTQTHFVHDSQAHKLFGYMTDPTVDVVDFNIVDDENLMLSTRRTSEEMCSPGHTNVFLASFTTCWARLQLYELLERLQTRVLYWDTDSVIYVTKEGEWEPPIGDYLGELTNELEEGDWITEFVCNGPKNYAYQTQNGKSVCKVKGFSLNYNNSKIINLESMRDAMFNREDPRTGNYYTTNPSRICREKVHSKLYCQDELKQYSAVYTKRVVQSDLSTLPYGY</sequence>
<reference evidence="12" key="1">
    <citation type="submission" date="2022-08" db="UniProtKB">
        <authorList>
            <consortium name="EnsemblMetazoa"/>
        </authorList>
    </citation>
    <scope>IDENTIFICATION</scope>
    <source>
        <strain evidence="12">05x7-T-G4-1.051#20</strain>
    </source>
</reference>
<keyword evidence="13" id="KW-1185">Reference proteome</keyword>
<organism evidence="12 13">
    <name type="scientific">Magallana gigas</name>
    <name type="common">Pacific oyster</name>
    <name type="synonym">Crassostrea gigas</name>
    <dbReference type="NCBI Taxonomy" id="29159"/>
    <lineage>
        <taxon>Eukaryota</taxon>
        <taxon>Metazoa</taxon>
        <taxon>Spiralia</taxon>
        <taxon>Lophotrochozoa</taxon>
        <taxon>Mollusca</taxon>
        <taxon>Bivalvia</taxon>
        <taxon>Autobranchia</taxon>
        <taxon>Pteriomorphia</taxon>
        <taxon>Ostreida</taxon>
        <taxon>Ostreoidea</taxon>
        <taxon>Ostreidae</taxon>
        <taxon>Magallana</taxon>
    </lineage>
</organism>
<dbReference type="InterPro" id="IPR004868">
    <property type="entry name" value="DNA-dir_DNA_pol_B_mt/vir"/>
</dbReference>
<dbReference type="Proteomes" id="UP000005408">
    <property type="component" value="Unassembled WGS sequence"/>
</dbReference>
<dbReference type="InterPro" id="IPR043502">
    <property type="entry name" value="DNA/RNA_pol_sf"/>
</dbReference>
<evidence type="ECO:0000259" key="11">
    <source>
        <dbReference type="Pfam" id="PF03175"/>
    </source>
</evidence>
<dbReference type="PANTHER" id="PTHR33568:SF3">
    <property type="entry name" value="DNA-DIRECTED DNA POLYMERASE"/>
    <property type="match status" value="1"/>
</dbReference>
<dbReference type="Gene3D" id="3.90.1600.10">
    <property type="entry name" value="Palm domain of DNA polymerase"/>
    <property type="match status" value="1"/>
</dbReference>
<feature type="domain" description="DNA-directed DNA polymerase family B mitochondria/virus" evidence="11">
    <location>
        <begin position="1403"/>
        <end position="1502"/>
    </location>
</feature>
<dbReference type="InterPro" id="IPR036397">
    <property type="entry name" value="RNaseH_sf"/>
</dbReference>
<dbReference type="Gene3D" id="1.10.287.690">
    <property type="entry name" value="Helix hairpin bin"/>
    <property type="match status" value="1"/>
</dbReference>
<feature type="transmembrane region" description="Helical" evidence="10">
    <location>
        <begin position="118"/>
        <end position="142"/>
    </location>
</feature>
<dbReference type="EnsemblMetazoa" id="G33388.1">
    <property type="protein sequence ID" value="G33388.1:cds"/>
    <property type="gene ID" value="G33388"/>
</dbReference>
<feature type="domain" description="DNA-directed DNA polymerase family B mitochondria/virus" evidence="11">
    <location>
        <begin position="871"/>
        <end position="1062"/>
    </location>
</feature>
<keyword evidence="4" id="KW-0548">Nucleotidyltransferase</keyword>
<keyword evidence="10" id="KW-0812">Transmembrane</keyword>
<evidence type="ECO:0000256" key="10">
    <source>
        <dbReference type="SAM" id="Phobius"/>
    </source>
</evidence>
<feature type="region of interest" description="Disordered" evidence="9">
    <location>
        <begin position="168"/>
        <end position="193"/>
    </location>
</feature>
<keyword evidence="10" id="KW-0472">Membrane</keyword>
<evidence type="ECO:0000256" key="8">
    <source>
        <dbReference type="ARBA" id="ARBA00049244"/>
    </source>
</evidence>
<comment type="catalytic activity">
    <reaction evidence="8">
        <text>DNA(n) + a 2'-deoxyribonucleoside 5'-triphosphate = DNA(n+1) + diphosphate</text>
        <dbReference type="Rhea" id="RHEA:22508"/>
        <dbReference type="Rhea" id="RHEA-COMP:17339"/>
        <dbReference type="Rhea" id="RHEA-COMP:17340"/>
        <dbReference type="ChEBI" id="CHEBI:33019"/>
        <dbReference type="ChEBI" id="CHEBI:61560"/>
        <dbReference type="ChEBI" id="CHEBI:173112"/>
        <dbReference type="EC" id="2.7.7.7"/>
    </reaction>
</comment>
<dbReference type="EC" id="2.7.7.7" evidence="2"/>
<keyword evidence="7" id="KW-0238">DNA-binding</keyword>
<evidence type="ECO:0000313" key="13">
    <source>
        <dbReference type="Proteomes" id="UP000005408"/>
    </source>
</evidence>
<evidence type="ECO:0000313" key="12">
    <source>
        <dbReference type="EnsemblMetazoa" id="G33388.1:cds"/>
    </source>
</evidence>
<evidence type="ECO:0000256" key="3">
    <source>
        <dbReference type="ARBA" id="ARBA00022679"/>
    </source>
</evidence>
<evidence type="ECO:0000256" key="1">
    <source>
        <dbReference type="ARBA" id="ARBA00005755"/>
    </source>
</evidence>
<dbReference type="GO" id="GO:0000166">
    <property type="term" value="F:nucleotide binding"/>
    <property type="evidence" value="ECO:0007669"/>
    <property type="project" value="InterPro"/>
</dbReference>
<dbReference type="InterPro" id="IPR012337">
    <property type="entry name" value="RNaseH-like_sf"/>
</dbReference>
<dbReference type="GO" id="GO:0003677">
    <property type="term" value="F:DNA binding"/>
    <property type="evidence" value="ECO:0007669"/>
    <property type="project" value="UniProtKB-KW"/>
</dbReference>
<keyword evidence="6" id="KW-0239">DNA-directed DNA polymerase</keyword>
<evidence type="ECO:0000256" key="5">
    <source>
        <dbReference type="ARBA" id="ARBA00022705"/>
    </source>
</evidence>
<evidence type="ECO:0000256" key="9">
    <source>
        <dbReference type="SAM" id="MobiDB-lite"/>
    </source>
</evidence>
<dbReference type="GO" id="GO:0006260">
    <property type="term" value="P:DNA replication"/>
    <property type="evidence" value="ECO:0007669"/>
    <property type="project" value="UniProtKB-KW"/>
</dbReference>
<proteinExistence type="inferred from homology"/>
<dbReference type="Gene3D" id="3.40.960.10">
    <property type="entry name" value="VSR Endonuclease"/>
    <property type="match status" value="1"/>
</dbReference>
<dbReference type="SUPFAM" id="SSF53098">
    <property type="entry name" value="Ribonuclease H-like"/>
    <property type="match status" value="1"/>
</dbReference>
<keyword evidence="10" id="KW-1133">Transmembrane helix</keyword>
<comment type="similarity">
    <text evidence="1">Belongs to the DNA polymerase type-B family.</text>
</comment>